<accession>A0A7R9AYB4</accession>
<keyword evidence="3 8" id="KW-0863">Zinc-finger</keyword>
<dbReference type="Gene3D" id="3.30.50.10">
    <property type="entry name" value="Erythroid Transcription Factor GATA-1, subunit A"/>
    <property type="match status" value="1"/>
</dbReference>
<evidence type="ECO:0000256" key="6">
    <source>
        <dbReference type="ARBA" id="ARBA00023163"/>
    </source>
</evidence>
<evidence type="ECO:0000256" key="2">
    <source>
        <dbReference type="ARBA" id="ARBA00022723"/>
    </source>
</evidence>
<evidence type="ECO:0000313" key="11">
    <source>
        <dbReference type="EMBL" id="CAD7262482.1"/>
    </source>
</evidence>
<dbReference type="GO" id="GO:0000978">
    <property type="term" value="F:RNA polymerase II cis-regulatory region sequence-specific DNA binding"/>
    <property type="evidence" value="ECO:0007669"/>
    <property type="project" value="TreeGrafter"/>
</dbReference>
<evidence type="ECO:0000256" key="3">
    <source>
        <dbReference type="ARBA" id="ARBA00022771"/>
    </source>
</evidence>
<dbReference type="PANTHER" id="PTHR10071">
    <property type="entry name" value="TRANSCRIPTION FACTOR GATA FAMILY MEMBER"/>
    <property type="match status" value="1"/>
</dbReference>
<evidence type="ECO:0000256" key="7">
    <source>
        <dbReference type="ARBA" id="ARBA00023242"/>
    </source>
</evidence>
<feature type="compositionally biased region" description="Basic and acidic residues" evidence="9">
    <location>
        <begin position="122"/>
        <end position="131"/>
    </location>
</feature>
<dbReference type="InterPro" id="IPR000679">
    <property type="entry name" value="Znf_GATA"/>
</dbReference>
<organism evidence="11">
    <name type="scientific">Timema shepardi</name>
    <name type="common">Walking stick</name>
    <dbReference type="NCBI Taxonomy" id="629360"/>
    <lineage>
        <taxon>Eukaryota</taxon>
        <taxon>Metazoa</taxon>
        <taxon>Ecdysozoa</taxon>
        <taxon>Arthropoda</taxon>
        <taxon>Hexapoda</taxon>
        <taxon>Insecta</taxon>
        <taxon>Pterygota</taxon>
        <taxon>Neoptera</taxon>
        <taxon>Polyneoptera</taxon>
        <taxon>Phasmatodea</taxon>
        <taxon>Timematodea</taxon>
        <taxon>Timematoidea</taxon>
        <taxon>Timematidae</taxon>
        <taxon>Timema</taxon>
    </lineage>
</organism>
<keyword evidence="4" id="KW-0862">Zinc</keyword>
<dbReference type="PROSITE" id="PS50114">
    <property type="entry name" value="GATA_ZN_FINGER_2"/>
    <property type="match status" value="1"/>
</dbReference>
<sequence>MTSPFIVIGALVIYPYELIFRKLKLIQLLRSGADQGLTDGGSIDNRAVESEAILDRVSERDLLPPSICHRCVYKLDVLYDFREVSRKSDLILKQYLGLSYSERIGGGVPDQRKQPACSPDSSKGRPEEPMRSCKNGDVLAMEKEMREMAETEALELRLKREPSEEDEEEDMLNGEQDKGQVNGISPHRDKGDSGDEAEEDHSDMSDCESGGLSAEVKGGESTTSLQGEGRLVIDQDEGVKEEPQEEGEEVATHERGSPHPSSDKDSECGSSPRDWHHRTSPITSNLGSNGGGGEASNLLRTLISCRKLGIPPMEAAANNRLAPMASSLQHSLKSRSKLYAAIHGSPLVPPLSSEGPHSPAVVLGNRTNLLQSSDEGSPPGALSMVIKSIDACSMNNNVLAVASKHDSSRRKQSFPSKADPSLQTESLYVPDFTGGNPWCNISSSKSGRLATRRVDLSCTNCGTMTTTIWRRNMKGEMVCNACGLYYKLHGVNRPVTMRRDTIHTRRRRPKGEKSSGRHRNSELELMIPEGTNSGSSSSDDPVDMLAALRRQIQPHLMMALQSVPESCTPPSSMSLAAEVKTEPVDSEEEEEEDEDGADEDMADLPLNLVSTTLAEPTQ</sequence>
<gene>
    <name evidence="11" type="ORF">TSIB3V08_LOCUS6588</name>
</gene>
<keyword evidence="2" id="KW-0479">Metal-binding</keyword>
<dbReference type="SUPFAM" id="SSF57716">
    <property type="entry name" value="Glucocorticoid receptor-like (DNA-binding domain)"/>
    <property type="match status" value="1"/>
</dbReference>
<evidence type="ECO:0000256" key="1">
    <source>
        <dbReference type="ARBA" id="ARBA00004123"/>
    </source>
</evidence>
<feature type="compositionally biased region" description="Polar residues" evidence="9">
    <location>
        <begin position="530"/>
        <end position="539"/>
    </location>
</feature>
<evidence type="ECO:0000256" key="4">
    <source>
        <dbReference type="ARBA" id="ARBA00022833"/>
    </source>
</evidence>
<dbReference type="PROSITE" id="PS00344">
    <property type="entry name" value="GATA_ZN_FINGER_1"/>
    <property type="match status" value="1"/>
</dbReference>
<proteinExistence type="predicted"/>
<dbReference type="SMART" id="SM00401">
    <property type="entry name" value="ZnF_GATA"/>
    <property type="match status" value="1"/>
</dbReference>
<dbReference type="PANTHER" id="PTHR10071:SF337">
    <property type="entry name" value="GATA-BINDING FACTOR A"/>
    <property type="match status" value="1"/>
</dbReference>
<dbReference type="GO" id="GO:0005634">
    <property type="term" value="C:nucleus"/>
    <property type="evidence" value="ECO:0007669"/>
    <property type="project" value="UniProtKB-SubCell"/>
</dbReference>
<feature type="compositionally biased region" description="Polar residues" evidence="9">
    <location>
        <begin position="608"/>
        <end position="618"/>
    </location>
</feature>
<feature type="region of interest" description="Disordered" evidence="9">
    <location>
        <begin position="155"/>
        <end position="292"/>
    </location>
</feature>
<feature type="compositionally biased region" description="Basic and acidic residues" evidence="9">
    <location>
        <begin position="250"/>
        <end position="267"/>
    </location>
</feature>
<feature type="compositionally biased region" description="Basic and acidic residues" evidence="9">
    <location>
        <begin position="511"/>
        <end position="522"/>
    </location>
</feature>
<dbReference type="AlphaFoldDB" id="A0A7R9AYB4"/>
<evidence type="ECO:0000256" key="9">
    <source>
        <dbReference type="SAM" id="MobiDB-lite"/>
    </source>
</evidence>
<dbReference type="PRINTS" id="PR00619">
    <property type="entry name" value="GATAZNFINGER"/>
</dbReference>
<feature type="compositionally biased region" description="Acidic residues" evidence="9">
    <location>
        <begin position="584"/>
        <end position="602"/>
    </location>
</feature>
<dbReference type="FunFam" id="3.30.50.10:FF:000002">
    <property type="entry name" value="Gata transcription factor gatad"/>
    <property type="match status" value="1"/>
</dbReference>
<comment type="subcellular location">
    <subcellularLocation>
        <location evidence="1">Nucleus</location>
    </subcellularLocation>
</comment>
<evidence type="ECO:0000256" key="5">
    <source>
        <dbReference type="ARBA" id="ARBA00023015"/>
    </source>
</evidence>
<dbReference type="GO" id="GO:0045944">
    <property type="term" value="P:positive regulation of transcription by RNA polymerase II"/>
    <property type="evidence" value="ECO:0007669"/>
    <property type="project" value="TreeGrafter"/>
</dbReference>
<evidence type="ECO:0000256" key="8">
    <source>
        <dbReference type="PROSITE-ProRule" id="PRU00094"/>
    </source>
</evidence>
<dbReference type="CDD" id="cd00202">
    <property type="entry name" value="ZnF_GATA"/>
    <property type="match status" value="1"/>
</dbReference>
<dbReference type="GO" id="GO:0045165">
    <property type="term" value="P:cell fate commitment"/>
    <property type="evidence" value="ECO:0007669"/>
    <property type="project" value="TreeGrafter"/>
</dbReference>
<evidence type="ECO:0000259" key="10">
    <source>
        <dbReference type="PROSITE" id="PS50114"/>
    </source>
</evidence>
<feature type="compositionally biased region" description="Acidic residues" evidence="9">
    <location>
        <begin position="163"/>
        <end position="172"/>
    </location>
</feature>
<feature type="compositionally biased region" description="Polar residues" evidence="9">
    <location>
        <begin position="563"/>
        <end position="574"/>
    </location>
</feature>
<keyword evidence="5" id="KW-0805">Transcription regulation</keyword>
<dbReference type="GO" id="GO:0008270">
    <property type="term" value="F:zinc ion binding"/>
    <property type="evidence" value="ECO:0007669"/>
    <property type="project" value="UniProtKB-KW"/>
</dbReference>
<name>A0A7R9AYB4_TIMSH</name>
<feature type="region of interest" description="Disordered" evidence="9">
    <location>
        <begin position="498"/>
        <end position="541"/>
    </location>
</feature>
<dbReference type="GO" id="GO:0000122">
    <property type="term" value="P:negative regulation of transcription by RNA polymerase II"/>
    <property type="evidence" value="ECO:0007669"/>
    <property type="project" value="TreeGrafter"/>
</dbReference>
<feature type="domain" description="GATA-type" evidence="10">
    <location>
        <begin position="452"/>
        <end position="505"/>
    </location>
</feature>
<dbReference type="Pfam" id="PF00320">
    <property type="entry name" value="GATA"/>
    <property type="match status" value="1"/>
</dbReference>
<protein>
    <recommendedName>
        <fullName evidence="10">GATA-type domain-containing protein</fullName>
    </recommendedName>
</protein>
<feature type="region of interest" description="Disordered" evidence="9">
    <location>
        <begin position="563"/>
        <end position="618"/>
    </location>
</feature>
<feature type="compositionally biased region" description="Basic and acidic residues" evidence="9">
    <location>
        <begin position="231"/>
        <end position="242"/>
    </location>
</feature>
<keyword evidence="7" id="KW-0539">Nucleus</keyword>
<dbReference type="EMBL" id="OC002856">
    <property type="protein sequence ID" value="CAD7262482.1"/>
    <property type="molecule type" value="Genomic_DNA"/>
</dbReference>
<keyword evidence="6" id="KW-0804">Transcription</keyword>
<dbReference type="InterPro" id="IPR039355">
    <property type="entry name" value="Transcription_factor_GATA"/>
</dbReference>
<dbReference type="GO" id="GO:0000981">
    <property type="term" value="F:DNA-binding transcription factor activity, RNA polymerase II-specific"/>
    <property type="evidence" value="ECO:0007669"/>
    <property type="project" value="TreeGrafter"/>
</dbReference>
<feature type="region of interest" description="Disordered" evidence="9">
    <location>
        <begin position="104"/>
        <end position="134"/>
    </location>
</feature>
<reference evidence="11" key="1">
    <citation type="submission" date="2020-11" db="EMBL/GenBank/DDBJ databases">
        <authorList>
            <person name="Tran Van P."/>
        </authorList>
    </citation>
    <scope>NUCLEOTIDE SEQUENCE</scope>
</reference>
<dbReference type="InterPro" id="IPR013088">
    <property type="entry name" value="Znf_NHR/GATA"/>
</dbReference>